<evidence type="ECO:0000256" key="5">
    <source>
        <dbReference type="ARBA" id="ARBA00022801"/>
    </source>
</evidence>
<keyword evidence="10" id="KW-1185">Reference proteome</keyword>
<evidence type="ECO:0000256" key="3">
    <source>
        <dbReference type="ARBA" id="ARBA00007275"/>
    </source>
</evidence>
<evidence type="ECO:0000256" key="4">
    <source>
        <dbReference type="ARBA" id="ARBA00016377"/>
    </source>
</evidence>
<comment type="catalytic activity">
    <reaction evidence="1">
        <text>GDP-alpha-D-mannose + H2O = alpha-D-mannose 1-phosphate + GMP + 2 H(+)</text>
        <dbReference type="Rhea" id="RHEA:27978"/>
        <dbReference type="ChEBI" id="CHEBI:15377"/>
        <dbReference type="ChEBI" id="CHEBI:15378"/>
        <dbReference type="ChEBI" id="CHEBI:57527"/>
        <dbReference type="ChEBI" id="CHEBI:58115"/>
        <dbReference type="ChEBI" id="CHEBI:58409"/>
    </reaction>
</comment>
<evidence type="ECO:0000256" key="7">
    <source>
        <dbReference type="ARBA" id="ARBA00032272"/>
    </source>
</evidence>
<comment type="similarity">
    <text evidence="3">Belongs to the Nudix hydrolase family. NudK subfamily.</text>
</comment>
<evidence type="ECO:0000256" key="2">
    <source>
        <dbReference type="ARBA" id="ARBA00001946"/>
    </source>
</evidence>
<keyword evidence="5 9" id="KW-0378">Hydrolase</keyword>
<dbReference type="CDD" id="cd24161">
    <property type="entry name" value="NUDIX_ADPRase_Ndx2"/>
    <property type="match status" value="1"/>
</dbReference>
<accession>A0ABW6DCW7</accession>
<dbReference type="InterPro" id="IPR015797">
    <property type="entry name" value="NUDIX_hydrolase-like_dom_sf"/>
</dbReference>
<evidence type="ECO:0000256" key="6">
    <source>
        <dbReference type="ARBA" id="ARBA00032162"/>
    </source>
</evidence>
<organism evidence="9 10">
    <name type="scientific">Aquirufa avitistagni</name>
    <dbReference type="NCBI Taxonomy" id="3104728"/>
    <lineage>
        <taxon>Bacteria</taxon>
        <taxon>Pseudomonadati</taxon>
        <taxon>Bacteroidota</taxon>
        <taxon>Cytophagia</taxon>
        <taxon>Cytophagales</taxon>
        <taxon>Flectobacillaceae</taxon>
        <taxon>Aquirufa</taxon>
    </lineage>
</organism>
<dbReference type="PROSITE" id="PS51462">
    <property type="entry name" value="NUDIX"/>
    <property type="match status" value="1"/>
</dbReference>
<reference evidence="9 10" key="1">
    <citation type="submission" date="2024-03" db="EMBL/GenBank/DDBJ databases">
        <title>Aquirufa genome sequencing.</title>
        <authorList>
            <person name="Pitt A."/>
            <person name="Hahn M.W."/>
        </authorList>
    </citation>
    <scope>NUCLEOTIDE SEQUENCE [LARGE SCALE GENOMIC DNA]</scope>
    <source>
        <strain evidence="9 10">OSTEICH-129V</strain>
    </source>
</reference>
<proteinExistence type="inferred from homology"/>
<dbReference type="GO" id="GO:0016787">
    <property type="term" value="F:hydrolase activity"/>
    <property type="evidence" value="ECO:0007669"/>
    <property type="project" value="UniProtKB-KW"/>
</dbReference>
<dbReference type="EMBL" id="JBBKXZ010000001">
    <property type="protein sequence ID" value="MFD3393658.1"/>
    <property type="molecule type" value="Genomic_DNA"/>
</dbReference>
<dbReference type="SUPFAM" id="SSF55811">
    <property type="entry name" value="Nudix"/>
    <property type="match status" value="1"/>
</dbReference>
<dbReference type="PANTHER" id="PTHR11839:SF18">
    <property type="entry name" value="NUDIX HYDROLASE DOMAIN-CONTAINING PROTEIN"/>
    <property type="match status" value="1"/>
</dbReference>
<dbReference type="Gene3D" id="3.90.79.10">
    <property type="entry name" value="Nucleoside Triphosphate Pyrophosphohydrolase"/>
    <property type="match status" value="1"/>
</dbReference>
<gene>
    <name evidence="9" type="ORF">U0R10_03400</name>
</gene>
<evidence type="ECO:0000313" key="9">
    <source>
        <dbReference type="EMBL" id="MFD3393658.1"/>
    </source>
</evidence>
<dbReference type="Pfam" id="PF00293">
    <property type="entry name" value="NUDIX"/>
    <property type="match status" value="1"/>
</dbReference>
<evidence type="ECO:0000259" key="8">
    <source>
        <dbReference type="PROSITE" id="PS51462"/>
    </source>
</evidence>
<comment type="caution">
    <text evidence="9">The sequence shown here is derived from an EMBL/GenBank/DDBJ whole genome shotgun (WGS) entry which is preliminary data.</text>
</comment>
<sequence length="185" mass="21141">MEQESNPWKTLREEIRYENDWIRIEHHDVIKPNGEPGIYGKVHFKNTAIAVLPIDSEGNTYLVGQYRYTIHAYSWELPEGGCLNELPLKAAKRELKEETGLIAEKWTFLGEQYLSNSVTDEKSMMYLAENLSIKDSEPESTEILQIKKIPVQEAIQMALNGEIKDVLSAATLMTYALKFPGLHLT</sequence>
<dbReference type="PANTHER" id="PTHR11839">
    <property type="entry name" value="UDP/ADP-SUGAR PYROPHOSPHATASE"/>
    <property type="match status" value="1"/>
</dbReference>
<dbReference type="RefSeq" id="WP_377982477.1">
    <property type="nucleotide sequence ID" value="NZ_JBBKXZ010000001.1"/>
</dbReference>
<dbReference type="Proteomes" id="UP001598138">
    <property type="component" value="Unassembled WGS sequence"/>
</dbReference>
<evidence type="ECO:0000256" key="1">
    <source>
        <dbReference type="ARBA" id="ARBA00000847"/>
    </source>
</evidence>
<protein>
    <recommendedName>
        <fullName evidence="4">GDP-mannose pyrophosphatase</fullName>
    </recommendedName>
    <alternativeName>
        <fullName evidence="6">GDP-mannose hydrolase</fullName>
    </alternativeName>
    <alternativeName>
        <fullName evidence="7">GDPMK</fullName>
    </alternativeName>
</protein>
<feature type="domain" description="Nudix hydrolase" evidence="8">
    <location>
        <begin position="44"/>
        <end position="171"/>
    </location>
</feature>
<evidence type="ECO:0000313" key="10">
    <source>
        <dbReference type="Proteomes" id="UP001598138"/>
    </source>
</evidence>
<name>A0ABW6DCW7_9BACT</name>
<comment type="cofactor">
    <cofactor evidence="2">
        <name>Mg(2+)</name>
        <dbReference type="ChEBI" id="CHEBI:18420"/>
    </cofactor>
</comment>
<dbReference type="InterPro" id="IPR000086">
    <property type="entry name" value="NUDIX_hydrolase_dom"/>
</dbReference>